<organism evidence="3 4">
    <name type="scientific">Pseudoalteromonas rubra</name>
    <dbReference type="NCBI Taxonomy" id="43658"/>
    <lineage>
        <taxon>Bacteria</taxon>
        <taxon>Pseudomonadati</taxon>
        <taxon>Pseudomonadota</taxon>
        <taxon>Gammaproteobacteria</taxon>
        <taxon>Alteromonadales</taxon>
        <taxon>Pseudoalteromonadaceae</taxon>
        <taxon>Pseudoalteromonas</taxon>
    </lineage>
</organism>
<protein>
    <recommendedName>
        <fullName evidence="2">Tail specific protease domain-containing protein</fullName>
    </recommendedName>
</protein>
<feature type="chain" id="PRO_5002475229" description="Tail specific protease domain-containing protein" evidence="1">
    <location>
        <begin position="24"/>
        <end position="353"/>
    </location>
</feature>
<dbReference type="Gene3D" id="3.30.750.44">
    <property type="match status" value="1"/>
</dbReference>
<evidence type="ECO:0000313" key="4">
    <source>
        <dbReference type="Proteomes" id="UP000033452"/>
    </source>
</evidence>
<dbReference type="AlphaFoldDB" id="A0A0F4Q9W6"/>
<reference evidence="3 4" key="1">
    <citation type="journal article" date="2015" name="BMC Genomics">
        <title>Genome mining reveals unlocked bioactive potential of marine Gram-negative bacteria.</title>
        <authorList>
            <person name="Machado H."/>
            <person name="Sonnenschein E.C."/>
            <person name="Melchiorsen J."/>
            <person name="Gram L."/>
        </authorList>
    </citation>
    <scope>NUCLEOTIDE SEQUENCE [LARGE SCALE GENOMIC DNA]</scope>
    <source>
        <strain evidence="3 4">S2471</strain>
    </source>
</reference>
<evidence type="ECO:0000256" key="1">
    <source>
        <dbReference type="SAM" id="SignalP"/>
    </source>
</evidence>
<dbReference type="PANTHER" id="PTHR11261:SF3">
    <property type="entry name" value="RETINOL-BINDING PROTEIN 3"/>
    <property type="match status" value="1"/>
</dbReference>
<dbReference type="PANTHER" id="PTHR11261">
    <property type="entry name" value="INTERPHOTORECEPTOR RETINOID-BINDING PROTEIN"/>
    <property type="match status" value="1"/>
</dbReference>
<dbReference type="InterPro" id="IPR029045">
    <property type="entry name" value="ClpP/crotonase-like_dom_sf"/>
</dbReference>
<evidence type="ECO:0000313" key="3">
    <source>
        <dbReference type="EMBL" id="KJZ04471.1"/>
    </source>
</evidence>
<sequence>MIIRYLLCLSLFVMGVSKLQAKAADIDAAQQLQPAQAKRIVEEFADSIEQNYMFTDTAKKIAGELRALTFSGTQSRHGLSKQVTDLVSQYDKHLALVTRVDNHGQHSEEAREPWFTELKRKNSGVRQVQVLAGNIGYLEMWGFDSVSSQAKDVIAASMTLLERSDALILDFSQNGGGDGFMISHFASYFLEKPTLLHTYQFRSGSRYPFRSDQPLGAAKLRDIPLYILIGPETFSAGEAFAYAMKHLGRATVIGEPSKGGANPIRQIKLSHDYIAFVAIGTTVSPVTQKNWEGTGVMPQVNIQVESAKSQAYLMALQQLAGQTANPYLTKERAEAMRQLTSQLAALDTKTSSN</sequence>
<comment type="caution">
    <text evidence="3">The sequence shown here is derived from an EMBL/GenBank/DDBJ whole genome shotgun (WGS) entry which is preliminary data.</text>
</comment>
<keyword evidence="1" id="KW-0732">Signal</keyword>
<dbReference type="SMART" id="SM00245">
    <property type="entry name" value="TSPc"/>
    <property type="match status" value="1"/>
</dbReference>
<gene>
    <name evidence="3" type="ORF">TW77_23510</name>
</gene>
<dbReference type="RefSeq" id="WP_046007406.1">
    <property type="nucleotide sequence ID" value="NZ_JXYA01000094.1"/>
</dbReference>
<feature type="signal peptide" evidence="1">
    <location>
        <begin position="1"/>
        <end position="23"/>
    </location>
</feature>
<dbReference type="SUPFAM" id="SSF52096">
    <property type="entry name" value="ClpP/crotonase"/>
    <property type="match status" value="1"/>
</dbReference>
<dbReference type="InterPro" id="IPR005151">
    <property type="entry name" value="Tail-specific_protease"/>
</dbReference>
<dbReference type="OrthoDB" id="9758793at2"/>
<dbReference type="CDD" id="cd07563">
    <property type="entry name" value="Peptidase_S41_IRBP"/>
    <property type="match status" value="1"/>
</dbReference>
<feature type="domain" description="Tail specific protease" evidence="2">
    <location>
        <begin position="111"/>
        <end position="303"/>
    </location>
</feature>
<accession>A0A0F4Q9W6</accession>
<keyword evidence="4" id="KW-1185">Reference proteome</keyword>
<dbReference type="GO" id="GO:0008236">
    <property type="term" value="F:serine-type peptidase activity"/>
    <property type="evidence" value="ECO:0007669"/>
    <property type="project" value="InterPro"/>
</dbReference>
<proteinExistence type="predicted"/>
<evidence type="ECO:0000259" key="2">
    <source>
        <dbReference type="SMART" id="SM00245"/>
    </source>
</evidence>
<dbReference type="Proteomes" id="UP000033452">
    <property type="component" value="Unassembled WGS sequence"/>
</dbReference>
<dbReference type="EMBL" id="JXYA01000094">
    <property type="protein sequence ID" value="KJZ04471.1"/>
    <property type="molecule type" value="Genomic_DNA"/>
</dbReference>
<dbReference type="Pfam" id="PF03572">
    <property type="entry name" value="Peptidase_S41"/>
    <property type="match status" value="1"/>
</dbReference>
<name>A0A0F4Q9W6_9GAMM</name>
<dbReference type="GO" id="GO:0006508">
    <property type="term" value="P:proteolysis"/>
    <property type="evidence" value="ECO:0007669"/>
    <property type="project" value="InterPro"/>
</dbReference>
<dbReference type="Gene3D" id="3.90.226.10">
    <property type="entry name" value="2-enoyl-CoA Hydratase, Chain A, domain 1"/>
    <property type="match status" value="1"/>
</dbReference>
<dbReference type="PATRIC" id="fig|43658.5.peg.4982"/>